<dbReference type="InterPro" id="IPR036652">
    <property type="entry name" value="YjeF_N_dom_sf"/>
</dbReference>
<comment type="caution">
    <text evidence="17">Lacks conserved residue(s) required for the propagation of feature annotation.</text>
</comment>
<feature type="binding site" evidence="17">
    <location>
        <begin position="408"/>
        <end position="412"/>
    </location>
    <ligand>
        <name>AMP</name>
        <dbReference type="ChEBI" id="CHEBI:456215"/>
    </ligand>
</feature>
<gene>
    <name evidence="18" type="primary">nnrE</name>
    <name evidence="17" type="synonym">nnrD</name>
    <name evidence="22" type="ORF">BLTE_23260</name>
</gene>
<evidence type="ECO:0000256" key="8">
    <source>
        <dbReference type="ARBA" id="ARBA00022857"/>
    </source>
</evidence>
<sequence>MLIDLLTTAEMAEADRCTIAAGTPGIALMDQAGLAVADTASRRFPLATPALVVCGPGNNGGDGFVAARILAQRGYPVRLILLGGRERLKGDAAEAAARFRGDIEPPEAFDSVRAGFIIDALFGAGLDRPVEGAAADLIARINRSGVPVVAVDLPSGINGDTGAVMGAAVRAVETVTFCRRKPGHLLLPGRMHCGRIRVADIGIADDTVASVGPRAYANDPDLWGGHFPVPTLLDHKYVRGHAVMVSGPRGRTGAIRMAARAALRAGAGLVTVASPLDALDENAMGLTAVMVRPLAEAAALSDLLADSRFRAVGLGPALGTGPEALALVDAALASGRPAVLDADALTIFAGRAGDLAHRIQAQPERPVVLTPHEGEFARLLAGEEVGQGSKLERARRAAARLGAVVVLKGGDSVIAAPDGRAAITNNAPPWLATAGSGDVLAGIATALVCQGMPAFEAAAAATWLHGESGREAGPGLIAEDLPEVLPRVTRALYERLDVDLATGWRPSAGR</sequence>
<comment type="cofactor">
    <cofactor evidence="18 19">
        <name>K(+)</name>
        <dbReference type="ChEBI" id="CHEBI:29103"/>
    </cofactor>
    <text evidence="18 19">Binds 1 potassium ion per subunit.</text>
</comment>
<feature type="binding site" evidence="18">
    <location>
        <position position="119"/>
    </location>
    <ligand>
        <name>K(+)</name>
        <dbReference type="ChEBI" id="CHEBI:29103"/>
    </ligand>
</feature>
<comment type="function">
    <text evidence="17">Catalyzes the dehydration of the S-form of NAD(P)HX at the expense of ADP, which is converted to AMP. Together with NAD(P)HX epimerase, which catalyzes the epimerization of the S- and R-forms, the enzyme allows the repair of both epimers of NAD(P)HX, a damaged form of NAD(P)H that is a result of enzymatic or heat-dependent hydration.</text>
</comment>
<name>A0A348G258_9HYPH</name>
<dbReference type="NCBIfam" id="TIGR00196">
    <property type="entry name" value="yjeF_cterm"/>
    <property type="match status" value="1"/>
</dbReference>
<comment type="similarity">
    <text evidence="18">Belongs to the NnrE/AIBP family.</text>
</comment>
<comment type="cofactor">
    <cofactor evidence="17">
        <name>Mg(2+)</name>
        <dbReference type="ChEBI" id="CHEBI:18420"/>
    </cofactor>
</comment>
<reference evidence="22 23" key="1">
    <citation type="submission" date="2018-08" db="EMBL/GenBank/DDBJ databases">
        <title>Complete genome sequencing of Blastochloris tepida GI.</title>
        <authorList>
            <person name="Tsukatani Y."/>
            <person name="Mori H."/>
        </authorList>
    </citation>
    <scope>NUCLEOTIDE SEQUENCE [LARGE SCALE GENOMIC DNA]</scope>
    <source>
        <strain evidence="22 23">GI</strain>
    </source>
</reference>
<feature type="binding site" evidence="17">
    <location>
        <position position="438"/>
    </location>
    <ligand>
        <name>(6S)-NADPHX</name>
        <dbReference type="ChEBI" id="CHEBI:64076"/>
    </ligand>
</feature>
<dbReference type="PROSITE" id="PS51385">
    <property type="entry name" value="YJEF_N"/>
    <property type="match status" value="1"/>
</dbReference>
<dbReference type="NCBIfam" id="TIGR00197">
    <property type="entry name" value="yjeF_nterm"/>
    <property type="match status" value="1"/>
</dbReference>
<comment type="similarity">
    <text evidence="4 19">In the C-terminal section; belongs to the NnrD/CARKD family.</text>
</comment>
<dbReference type="GO" id="GO:0046496">
    <property type="term" value="P:nicotinamide nucleotide metabolic process"/>
    <property type="evidence" value="ECO:0007669"/>
    <property type="project" value="UniProtKB-UniRule"/>
</dbReference>
<feature type="domain" description="YjeF C-terminal" evidence="20">
    <location>
        <begin position="219"/>
        <end position="492"/>
    </location>
</feature>
<keyword evidence="8 17" id="KW-0521">NADP</keyword>
<dbReference type="EC" id="4.2.1.136" evidence="19"/>
<evidence type="ECO:0000256" key="9">
    <source>
        <dbReference type="ARBA" id="ARBA00022958"/>
    </source>
</evidence>
<comment type="similarity">
    <text evidence="17">Belongs to the NnrD/CARKD family.</text>
</comment>
<evidence type="ECO:0000313" key="22">
    <source>
        <dbReference type="EMBL" id="BBF93641.1"/>
    </source>
</evidence>
<keyword evidence="6 17" id="KW-0547">Nucleotide-binding</keyword>
<protein>
    <recommendedName>
        <fullName evidence="19">Bifunctional NAD(P)H-hydrate repair enzyme</fullName>
    </recommendedName>
    <alternativeName>
        <fullName evidence="19">Nicotinamide nucleotide repair protein</fullName>
    </alternativeName>
    <domain>
        <recommendedName>
            <fullName evidence="19">ADP-dependent (S)-NAD(P)H-hydrate dehydratase</fullName>
            <ecNumber evidence="19">4.2.1.136</ecNumber>
        </recommendedName>
        <alternativeName>
            <fullName evidence="19">ADP-dependent NAD(P)HX dehydratase</fullName>
        </alternativeName>
    </domain>
    <domain>
        <recommendedName>
            <fullName evidence="19">NAD(P)H-hydrate epimerase</fullName>
            <ecNumber evidence="19">5.1.99.6</ecNumber>
        </recommendedName>
    </domain>
</protein>
<dbReference type="InterPro" id="IPR000631">
    <property type="entry name" value="CARKD"/>
</dbReference>
<dbReference type="Gene3D" id="3.40.1190.20">
    <property type="match status" value="1"/>
</dbReference>
<dbReference type="GO" id="GO:0052856">
    <property type="term" value="F:NAD(P)HX epimerase activity"/>
    <property type="evidence" value="ECO:0007669"/>
    <property type="project" value="UniProtKB-UniRule"/>
</dbReference>
<comment type="subunit">
    <text evidence="17">Homotetramer.</text>
</comment>
<evidence type="ECO:0000259" key="21">
    <source>
        <dbReference type="PROSITE" id="PS51385"/>
    </source>
</evidence>
<evidence type="ECO:0000256" key="1">
    <source>
        <dbReference type="ARBA" id="ARBA00000013"/>
    </source>
</evidence>
<evidence type="ECO:0000256" key="18">
    <source>
        <dbReference type="HAMAP-Rule" id="MF_01966"/>
    </source>
</evidence>
<evidence type="ECO:0000256" key="4">
    <source>
        <dbReference type="ARBA" id="ARBA00009524"/>
    </source>
</evidence>
<accession>A0A348G258</accession>
<dbReference type="EMBL" id="AP018907">
    <property type="protein sequence ID" value="BBF93641.1"/>
    <property type="molecule type" value="Genomic_DNA"/>
</dbReference>
<dbReference type="CDD" id="cd01171">
    <property type="entry name" value="YXKO-related"/>
    <property type="match status" value="1"/>
</dbReference>
<comment type="catalytic activity">
    <reaction evidence="1 18 19">
        <text>(6R)-NADHX = (6S)-NADHX</text>
        <dbReference type="Rhea" id="RHEA:32215"/>
        <dbReference type="ChEBI" id="CHEBI:64074"/>
        <dbReference type="ChEBI" id="CHEBI:64075"/>
        <dbReference type="EC" id="5.1.99.6"/>
    </reaction>
</comment>
<feature type="binding site" evidence="18">
    <location>
        <position position="152"/>
    </location>
    <ligand>
        <name>(6S)-NADPHX</name>
        <dbReference type="ChEBI" id="CHEBI:64076"/>
    </ligand>
</feature>
<feature type="binding site" evidence="17">
    <location>
        <position position="254"/>
    </location>
    <ligand>
        <name>(6S)-NADPHX</name>
        <dbReference type="ChEBI" id="CHEBI:64076"/>
    </ligand>
</feature>
<evidence type="ECO:0000256" key="17">
    <source>
        <dbReference type="HAMAP-Rule" id="MF_01965"/>
    </source>
</evidence>
<comment type="catalytic activity">
    <reaction evidence="16 17 19">
        <text>(6S)-NADPHX + ADP = AMP + phosphate + NADPH + H(+)</text>
        <dbReference type="Rhea" id="RHEA:32235"/>
        <dbReference type="ChEBI" id="CHEBI:15378"/>
        <dbReference type="ChEBI" id="CHEBI:43474"/>
        <dbReference type="ChEBI" id="CHEBI:57783"/>
        <dbReference type="ChEBI" id="CHEBI:64076"/>
        <dbReference type="ChEBI" id="CHEBI:456215"/>
        <dbReference type="ChEBI" id="CHEBI:456216"/>
        <dbReference type="EC" id="4.2.1.136"/>
    </reaction>
</comment>
<evidence type="ECO:0000256" key="12">
    <source>
        <dbReference type="ARBA" id="ARBA00023239"/>
    </source>
</evidence>
<comment type="function">
    <text evidence="14 19">Bifunctional enzyme that catalyzes the epimerization of the S- and R-forms of NAD(P)HX and the dehydration of the S-form of NAD(P)HX at the expense of ADP, which is converted to AMP. This allows the repair of both epimers of NAD(P)HX, a damaged form of NAD(P)H that is a result of enzymatic or heat-dependent hydration.</text>
</comment>
<dbReference type="Pfam" id="PF03853">
    <property type="entry name" value="YjeF_N"/>
    <property type="match status" value="1"/>
</dbReference>
<evidence type="ECO:0000256" key="14">
    <source>
        <dbReference type="ARBA" id="ARBA00025153"/>
    </source>
</evidence>
<keyword evidence="12 17" id="KW-0456">Lyase</keyword>
<dbReference type="InterPro" id="IPR030677">
    <property type="entry name" value="Nnr"/>
</dbReference>
<dbReference type="Pfam" id="PF01256">
    <property type="entry name" value="Carb_kinase"/>
    <property type="match status" value="1"/>
</dbReference>
<evidence type="ECO:0000256" key="3">
    <source>
        <dbReference type="ARBA" id="ARBA00006001"/>
    </source>
</evidence>
<keyword evidence="11 18" id="KW-0413">Isomerase</keyword>
<dbReference type="GO" id="GO:0046872">
    <property type="term" value="F:metal ion binding"/>
    <property type="evidence" value="ECO:0007669"/>
    <property type="project" value="UniProtKB-UniRule"/>
</dbReference>
<keyword evidence="23" id="KW-1185">Reference proteome</keyword>
<dbReference type="AlphaFoldDB" id="A0A348G258"/>
<evidence type="ECO:0000256" key="19">
    <source>
        <dbReference type="PIRNR" id="PIRNR017184"/>
    </source>
</evidence>
<dbReference type="InterPro" id="IPR029056">
    <property type="entry name" value="Ribokinase-like"/>
</dbReference>
<feature type="binding site" evidence="18">
    <location>
        <position position="59"/>
    </location>
    <ligand>
        <name>K(+)</name>
        <dbReference type="ChEBI" id="CHEBI:29103"/>
    </ligand>
</feature>
<feature type="domain" description="YjeF N-terminal" evidence="21">
    <location>
        <begin position="11"/>
        <end position="209"/>
    </location>
</feature>
<feature type="binding site" evidence="18">
    <location>
        <position position="155"/>
    </location>
    <ligand>
        <name>K(+)</name>
        <dbReference type="ChEBI" id="CHEBI:29103"/>
    </ligand>
</feature>
<evidence type="ECO:0000256" key="5">
    <source>
        <dbReference type="ARBA" id="ARBA00022723"/>
    </source>
</evidence>
<dbReference type="SUPFAM" id="SSF53613">
    <property type="entry name" value="Ribokinase-like"/>
    <property type="match status" value="1"/>
</dbReference>
<evidence type="ECO:0000256" key="11">
    <source>
        <dbReference type="ARBA" id="ARBA00023235"/>
    </source>
</evidence>
<comment type="catalytic activity">
    <reaction evidence="2 18 19">
        <text>(6R)-NADPHX = (6S)-NADPHX</text>
        <dbReference type="Rhea" id="RHEA:32227"/>
        <dbReference type="ChEBI" id="CHEBI:64076"/>
        <dbReference type="ChEBI" id="CHEBI:64077"/>
        <dbReference type="EC" id="5.1.99.6"/>
    </reaction>
</comment>
<keyword evidence="13" id="KW-0511">Multifunctional enzyme</keyword>
<evidence type="ECO:0000256" key="7">
    <source>
        <dbReference type="ARBA" id="ARBA00022840"/>
    </source>
</evidence>
<dbReference type="PANTHER" id="PTHR12592">
    <property type="entry name" value="ATP-DEPENDENT (S)-NAD(P)H-HYDRATE DEHYDRATASE FAMILY MEMBER"/>
    <property type="match status" value="1"/>
</dbReference>
<evidence type="ECO:0000259" key="20">
    <source>
        <dbReference type="PROSITE" id="PS51383"/>
    </source>
</evidence>
<proteinExistence type="inferred from homology"/>
<dbReference type="PROSITE" id="PS51383">
    <property type="entry name" value="YJEF_C_3"/>
    <property type="match status" value="1"/>
</dbReference>
<dbReference type="EC" id="5.1.99.6" evidence="19"/>
<keyword evidence="5 18" id="KW-0479">Metal-binding</keyword>
<dbReference type="InterPro" id="IPR004443">
    <property type="entry name" value="YjeF_N_dom"/>
</dbReference>
<feature type="binding site" evidence="17">
    <location>
        <position position="437"/>
    </location>
    <ligand>
        <name>AMP</name>
        <dbReference type="ChEBI" id="CHEBI:456215"/>
    </ligand>
</feature>
<dbReference type="GO" id="GO:0052855">
    <property type="term" value="F:ADP-dependent NAD(P)H-hydrate dehydratase activity"/>
    <property type="evidence" value="ECO:0007669"/>
    <property type="project" value="UniProtKB-UniRule"/>
</dbReference>
<dbReference type="PIRSF" id="PIRSF017184">
    <property type="entry name" value="Nnr"/>
    <property type="match status" value="1"/>
</dbReference>
<evidence type="ECO:0000256" key="15">
    <source>
        <dbReference type="ARBA" id="ARBA00048238"/>
    </source>
</evidence>
<evidence type="ECO:0000313" key="23">
    <source>
        <dbReference type="Proteomes" id="UP000266934"/>
    </source>
</evidence>
<organism evidence="22 23">
    <name type="scientific">Blastochloris tepida</name>
    <dbReference type="NCBI Taxonomy" id="2233851"/>
    <lineage>
        <taxon>Bacteria</taxon>
        <taxon>Pseudomonadati</taxon>
        <taxon>Pseudomonadota</taxon>
        <taxon>Alphaproteobacteria</taxon>
        <taxon>Hyphomicrobiales</taxon>
        <taxon>Blastochloridaceae</taxon>
        <taxon>Blastochloris</taxon>
    </lineage>
</organism>
<keyword evidence="7 17" id="KW-0067">ATP-binding</keyword>
<dbReference type="GO" id="GO:0005524">
    <property type="term" value="F:ATP binding"/>
    <property type="evidence" value="ECO:0007669"/>
    <property type="project" value="UniProtKB-UniRule"/>
</dbReference>
<comment type="similarity">
    <text evidence="3 19">In the N-terminal section; belongs to the NnrE/AIBP family.</text>
</comment>
<dbReference type="Proteomes" id="UP000266934">
    <property type="component" value="Chromosome"/>
</dbReference>
<evidence type="ECO:0000256" key="16">
    <source>
        <dbReference type="ARBA" id="ARBA00049209"/>
    </source>
</evidence>
<dbReference type="GO" id="GO:0110051">
    <property type="term" value="P:metabolite repair"/>
    <property type="evidence" value="ECO:0007669"/>
    <property type="project" value="TreeGrafter"/>
</dbReference>
<keyword evidence="9 18" id="KW-0630">Potassium</keyword>
<dbReference type="Gene3D" id="3.40.50.10260">
    <property type="entry name" value="YjeF N-terminal domain"/>
    <property type="match status" value="1"/>
</dbReference>
<evidence type="ECO:0000256" key="6">
    <source>
        <dbReference type="ARBA" id="ARBA00022741"/>
    </source>
</evidence>
<dbReference type="HAMAP" id="MF_01966">
    <property type="entry name" value="NADHX_epimerase"/>
    <property type="match status" value="1"/>
</dbReference>
<comment type="function">
    <text evidence="18">Catalyzes the epimerization of the S- and R-forms of NAD(P)HX, a damaged form of NAD(P)H that is a result of enzymatic or heat-dependent hydration. This is a prerequisite for the S-specific NAD(P)H-hydrate dehydratase to allow the repair of both epimers of NAD(P)HX.</text>
</comment>
<evidence type="ECO:0000256" key="13">
    <source>
        <dbReference type="ARBA" id="ARBA00023268"/>
    </source>
</evidence>
<feature type="binding site" evidence="18">
    <location>
        <begin position="123"/>
        <end position="129"/>
    </location>
    <ligand>
        <name>(6S)-NADPHX</name>
        <dbReference type="ChEBI" id="CHEBI:64076"/>
    </ligand>
</feature>
<evidence type="ECO:0000256" key="2">
    <source>
        <dbReference type="ARBA" id="ARBA00000909"/>
    </source>
</evidence>
<feature type="binding site" evidence="18">
    <location>
        <begin position="58"/>
        <end position="62"/>
    </location>
    <ligand>
        <name>(6S)-NADPHX</name>
        <dbReference type="ChEBI" id="CHEBI:64076"/>
    </ligand>
</feature>
<dbReference type="KEGG" id="blag:BLTE_23260"/>
<dbReference type="HAMAP" id="MF_01965">
    <property type="entry name" value="NADHX_dehydratase"/>
    <property type="match status" value="1"/>
</dbReference>
<dbReference type="PANTHER" id="PTHR12592:SF0">
    <property type="entry name" value="ATP-DEPENDENT (S)-NAD(P)H-HYDRATE DEHYDRATASE"/>
    <property type="match status" value="1"/>
</dbReference>
<evidence type="ECO:0000256" key="10">
    <source>
        <dbReference type="ARBA" id="ARBA00023027"/>
    </source>
</evidence>
<comment type="catalytic activity">
    <reaction evidence="15 17 19">
        <text>(6S)-NADHX + ADP = AMP + phosphate + NADH + H(+)</text>
        <dbReference type="Rhea" id="RHEA:32223"/>
        <dbReference type="ChEBI" id="CHEBI:15378"/>
        <dbReference type="ChEBI" id="CHEBI:43474"/>
        <dbReference type="ChEBI" id="CHEBI:57945"/>
        <dbReference type="ChEBI" id="CHEBI:64074"/>
        <dbReference type="ChEBI" id="CHEBI:456215"/>
        <dbReference type="ChEBI" id="CHEBI:456216"/>
        <dbReference type="EC" id="4.2.1.136"/>
    </reaction>
</comment>
<feature type="binding site" evidence="17">
    <location>
        <position position="372"/>
    </location>
    <ligand>
        <name>(6S)-NADPHX</name>
        <dbReference type="ChEBI" id="CHEBI:64076"/>
    </ligand>
</feature>
<keyword evidence="10 17" id="KW-0520">NAD</keyword>
<dbReference type="SUPFAM" id="SSF64153">
    <property type="entry name" value="YjeF N-terminal domain-like"/>
    <property type="match status" value="1"/>
</dbReference>